<organism evidence="3 4">
    <name type="scientific">Paenibacillus planticolens</name>
    <dbReference type="NCBI Taxonomy" id="2654976"/>
    <lineage>
        <taxon>Bacteria</taxon>
        <taxon>Bacillati</taxon>
        <taxon>Bacillota</taxon>
        <taxon>Bacilli</taxon>
        <taxon>Bacillales</taxon>
        <taxon>Paenibacillaceae</taxon>
        <taxon>Paenibacillus</taxon>
    </lineage>
</organism>
<evidence type="ECO:0000313" key="4">
    <source>
        <dbReference type="Proteomes" id="UP000618579"/>
    </source>
</evidence>
<accession>A0ABX1ZFW6</accession>
<keyword evidence="4" id="KW-1185">Reference proteome</keyword>
<comment type="caution">
    <text evidence="3">The sequence shown here is derived from an EMBL/GenBank/DDBJ whole genome shotgun (WGS) entry which is preliminary data.</text>
</comment>
<feature type="transmembrane region" description="Helical" evidence="1">
    <location>
        <begin position="36"/>
        <end position="56"/>
    </location>
</feature>
<evidence type="ECO:0000259" key="2">
    <source>
        <dbReference type="Pfam" id="PF14340"/>
    </source>
</evidence>
<gene>
    <name evidence="3" type="ORF">GC097_02965</name>
</gene>
<feature type="domain" description="DUF4395" evidence="2">
    <location>
        <begin position="8"/>
        <end position="131"/>
    </location>
</feature>
<sequence length="141" mass="15686">MREVPISFVKANQTGIVVFVLLALAFQWAWLVGILWVIQVLGLVGGAKWNVFVVAFKKIFSYKVTTAETQAQELTRFNNALAVLFLSISLAAFAIGWAFVGYLFAGFLLLAAGAALLGYCVGCTIYFQYKQFVNRQRFKRG</sequence>
<dbReference type="RefSeq" id="WP_171681883.1">
    <property type="nucleotide sequence ID" value="NZ_WHNZ01000012.1"/>
</dbReference>
<name>A0ABX1ZFW6_9BACL</name>
<evidence type="ECO:0000256" key="1">
    <source>
        <dbReference type="SAM" id="Phobius"/>
    </source>
</evidence>
<keyword evidence="1" id="KW-0472">Membrane</keyword>
<keyword evidence="1" id="KW-1133">Transmembrane helix</keyword>
<feature type="transmembrane region" description="Helical" evidence="1">
    <location>
        <begin position="106"/>
        <end position="129"/>
    </location>
</feature>
<dbReference type="EMBL" id="WHNZ01000012">
    <property type="protein sequence ID" value="NOU98981.1"/>
    <property type="molecule type" value="Genomic_DNA"/>
</dbReference>
<dbReference type="InterPro" id="IPR025508">
    <property type="entry name" value="DUF4395"/>
</dbReference>
<evidence type="ECO:0000313" key="3">
    <source>
        <dbReference type="EMBL" id="NOU98981.1"/>
    </source>
</evidence>
<keyword evidence="1" id="KW-0812">Transmembrane</keyword>
<feature type="transmembrane region" description="Helical" evidence="1">
    <location>
        <begin position="77"/>
        <end position="100"/>
    </location>
</feature>
<reference evidence="3 4" key="1">
    <citation type="submission" date="2019-10" db="EMBL/GenBank/DDBJ databases">
        <title>Description of Paenibacillus pedi sp. nov.</title>
        <authorList>
            <person name="Carlier A."/>
            <person name="Qi S."/>
        </authorList>
    </citation>
    <scope>NUCLEOTIDE SEQUENCE [LARGE SCALE GENOMIC DNA]</scope>
    <source>
        <strain evidence="3 4">LMG 31457</strain>
    </source>
</reference>
<feature type="transmembrane region" description="Helical" evidence="1">
    <location>
        <begin position="12"/>
        <end position="30"/>
    </location>
</feature>
<protein>
    <submittedName>
        <fullName evidence="3">DUF4395 family protein</fullName>
    </submittedName>
</protein>
<dbReference type="Pfam" id="PF14340">
    <property type="entry name" value="DUF4395"/>
    <property type="match status" value="1"/>
</dbReference>
<dbReference type="Proteomes" id="UP000618579">
    <property type="component" value="Unassembled WGS sequence"/>
</dbReference>
<proteinExistence type="predicted"/>
<dbReference type="InterPro" id="IPR016942">
    <property type="entry name" value="UCP030042"/>
</dbReference>
<dbReference type="PIRSF" id="PIRSF030042">
    <property type="entry name" value="UCP030042"/>
    <property type="match status" value="1"/>
</dbReference>